<name>A0ABU1FFT7_9MICO</name>
<gene>
    <name evidence="1" type="ORF">RH861_00985</name>
</gene>
<dbReference type="Pfam" id="PF19736">
    <property type="entry name" value="DUF6226"/>
    <property type="match status" value="1"/>
</dbReference>
<evidence type="ECO:0000313" key="2">
    <source>
        <dbReference type="Proteomes" id="UP001260072"/>
    </source>
</evidence>
<accession>A0ABU1FFT7</accession>
<organism evidence="1 2">
    <name type="scientific">Agromyces indicus</name>
    <dbReference type="NCBI Taxonomy" id="758919"/>
    <lineage>
        <taxon>Bacteria</taxon>
        <taxon>Bacillati</taxon>
        <taxon>Actinomycetota</taxon>
        <taxon>Actinomycetes</taxon>
        <taxon>Micrococcales</taxon>
        <taxon>Microbacteriaceae</taxon>
        <taxon>Agromyces</taxon>
    </lineage>
</organism>
<reference evidence="2" key="1">
    <citation type="submission" date="2023-07" db="EMBL/GenBank/DDBJ databases">
        <title>Description of three actinobacteria isolated from air of manufacturing shop in a pharmaceutical factory.</title>
        <authorList>
            <person name="Zhang D.-F."/>
        </authorList>
    </citation>
    <scope>NUCLEOTIDE SEQUENCE [LARGE SCALE GENOMIC DNA]</scope>
    <source>
        <strain evidence="2">CCTCC AB 2011122</strain>
    </source>
</reference>
<keyword evidence="2" id="KW-1185">Reference proteome</keyword>
<evidence type="ECO:0000313" key="1">
    <source>
        <dbReference type="EMBL" id="MDR5690632.1"/>
    </source>
</evidence>
<dbReference type="EMBL" id="JAVKGS010000001">
    <property type="protein sequence ID" value="MDR5690632.1"/>
    <property type="molecule type" value="Genomic_DNA"/>
</dbReference>
<comment type="caution">
    <text evidence="1">The sequence shown here is derived from an EMBL/GenBank/DDBJ whole genome shotgun (WGS) entry which is preliminary data.</text>
</comment>
<protein>
    <submittedName>
        <fullName evidence="1">DUF6226 family protein</fullName>
    </submittedName>
</protein>
<dbReference type="Proteomes" id="UP001260072">
    <property type="component" value="Unassembled WGS sequence"/>
</dbReference>
<dbReference type="InterPro" id="IPR045773">
    <property type="entry name" value="DUF6226"/>
</dbReference>
<proteinExistence type="predicted"/>
<dbReference type="RefSeq" id="WP_310520259.1">
    <property type="nucleotide sequence ID" value="NZ_BAABBS010000001.1"/>
</dbReference>
<sequence>MGYERPALPAGVYVDEDGTPIEYGNRWGVNGPPEDAYSRTSNLDRFAGMHTVAYALIEWLRFTFDVDVETGPQVAADLLLLPVDPIHSVRLTPRSTESAPLTFVLTSFPGVCLHAGVLHDFHFPVCGCDACDDDVRSLADELEWTVRMVVTGHYRESVNPQGSGWLGYRLEEPGVRTSSGRSRTDEVPVERLEGARRLVPADGCGDRGRRWRADSTFDRSTLRCRIGRADRPIPPSSSHGR</sequence>